<gene>
    <name evidence="1" type="primary">OSJNBa0042B15.7</name>
</gene>
<dbReference type="EMBL" id="AP006170">
    <property type="protein sequence ID" value="BAD46630.1"/>
    <property type="molecule type" value="Genomic_DNA"/>
</dbReference>
<protein>
    <submittedName>
        <fullName evidence="1">Uncharacterized protein</fullName>
    </submittedName>
</protein>
<accession>Q650Y7</accession>
<organism evidence="1 2">
    <name type="scientific">Oryza sativa subsp. japonica</name>
    <name type="common">Rice</name>
    <dbReference type="NCBI Taxonomy" id="39947"/>
    <lineage>
        <taxon>Eukaryota</taxon>
        <taxon>Viridiplantae</taxon>
        <taxon>Streptophyta</taxon>
        <taxon>Embryophyta</taxon>
        <taxon>Tracheophyta</taxon>
        <taxon>Spermatophyta</taxon>
        <taxon>Magnoliopsida</taxon>
        <taxon>Liliopsida</taxon>
        <taxon>Poales</taxon>
        <taxon>Poaceae</taxon>
        <taxon>BOP clade</taxon>
        <taxon>Oryzoideae</taxon>
        <taxon>Oryzeae</taxon>
        <taxon>Oryzinae</taxon>
        <taxon>Oryza</taxon>
        <taxon>Oryza sativa</taxon>
    </lineage>
</organism>
<evidence type="ECO:0000313" key="2">
    <source>
        <dbReference type="Proteomes" id="UP000000763"/>
    </source>
</evidence>
<reference evidence="2" key="2">
    <citation type="journal article" date="2008" name="Nucleic Acids Res.">
        <title>The rice annotation project database (RAP-DB): 2008 update.</title>
        <authorList>
            <consortium name="The rice annotation project (RAP)"/>
        </authorList>
    </citation>
    <scope>GENOME REANNOTATION</scope>
    <source>
        <strain evidence="2">cv. Nipponbare</strain>
    </source>
</reference>
<name>Q650Y7_ORYSJ</name>
<reference evidence="2" key="1">
    <citation type="journal article" date="2005" name="Nature">
        <title>The map-based sequence of the rice genome.</title>
        <authorList>
            <consortium name="International rice genome sequencing project (IRGSP)"/>
            <person name="Matsumoto T."/>
            <person name="Wu J."/>
            <person name="Kanamori H."/>
            <person name="Katayose Y."/>
            <person name="Fujisawa M."/>
            <person name="Namiki N."/>
            <person name="Mizuno H."/>
            <person name="Yamamoto K."/>
            <person name="Antonio B.A."/>
            <person name="Baba T."/>
            <person name="Sakata K."/>
            <person name="Nagamura Y."/>
            <person name="Aoki H."/>
            <person name="Arikawa K."/>
            <person name="Arita K."/>
            <person name="Bito T."/>
            <person name="Chiden Y."/>
            <person name="Fujitsuka N."/>
            <person name="Fukunaka R."/>
            <person name="Hamada M."/>
            <person name="Harada C."/>
            <person name="Hayashi A."/>
            <person name="Hijishita S."/>
            <person name="Honda M."/>
            <person name="Hosokawa S."/>
            <person name="Ichikawa Y."/>
            <person name="Idonuma A."/>
            <person name="Iijima M."/>
            <person name="Ikeda M."/>
            <person name="Ikeno M."/>
            <person name="Ito K."/>
            <person name="Ito S."/>
            <person name="Ito T."/>
            <person name="Ito Y."/>
            <person name="Ito Y."/>
            <person name="Iwabuchi A."/>
            <person name="Kamiya K."/>
            <person name="Karasawa W."/>
            <person name="Kurita K."/>
            <person name="Katagiri S."/>
            <person name="Kikuta A."/>
            <person name="Kobayashi H."/>
            <person name="Kobayashi N."/>
            <person name="Machita K."/>
            <person name="Maehara T."/>
            <person name="Masukawa M."/>
            <person name="Mizubayashi T."/>
            <person name="Mukai Y."/>
            <person name="Nagasaki H."/>
            <person name="Nagata Y."/>
            <person name="Naito S."/>
            <person name="Nakashima M."/>
            <person name="Nakama Y."/>
            <person name="Nakamichi Y."/>
            <person name="Nakamura M."/>
            <person name="Meguro A."/>
            <person name="Negishi M."/>
            <person name="Ohta I."/>
            <person name="Ohta T."/>
            <person name="Okamoto M."/>
            <person name="Ono N."/>
            <person name="Saji S."/>
            <person name="Sakaguchi M."/>
            <person name="Sakai K."/>
            <person name="Shibata M."/>
            <person name="Shimokawa T."/>
            <person name="Song J."/>
            <person name="Takazaki Y."/>
            <person name="Terasawa K."/>
            <person name="Tsugane M."/>
            <person name="Tsuji K."/>
            <person name="Ueda S."/>
            <person name="Waki K."/>
            <person name="Yamagata H."/>
            <person name="Yamamoto M."/>
            <person name="Yamamoto S."/>
            <person name="Yamane H."/>
            <person name="Yoshiki S."/>
            <person name="Yoshihara R."/>
            <person name="Yukawa K."/>
            <person name="Zhong H."/>
            <person name="Yano M."/>
            <person name="Yuan Q."/>
            <person name="Ouyang S."/>
            <person name="Liu J."/>
            <person name="Jones K.M."/>
            <person name="Gansberger K."/>
            <person name="Moffat K."/>
            <person name="Hill J."/>
            <person name="Bera J."/>
            <person name="Fadrosh D."/>
            <person name="Jin S."/>
            <person name="Johri S."/>
            <person name="Kim M."/>
            <person name="Overton L."/>
            <person name="Reardon M."/>
            <person name="Tsitrin T."/>
            <person name="Vuong H."/>
            <person name="Weaver B."/>
            <person name="Ciecko A."/>
            <person name="Tallon L."/>
            <person name="Jackson J."/>
            <person name="Pai G."/>
            <person name="Aken S.V."/>
            <person name="Utterback T."/>
            <person name="Reidmuller S."/>
            <person name="Feldblyum T."/>
            <person name="Hsiao J."/>
            <person name="Zismann V."/>
            <person name="Iobst S."/>
            <person name="de Vazeille A.R."/>
            <person name="Buell C.R."/>
            <person name="Ying K."/>
            <person name="Li Y."/>
            <person name="Lu T."/>
            <person name="Huang Y."/>
            <person name="Zhao Q."/>
            <person name="Feng Q."/>
            <person name="Zhang L."/>
            <person name="Zhu J."/>
            <person name="Weng Q."/>
            <person name="Mu J."/>
            <person name="Lu Y."/>
            <person name="Fan D."/>
            <person name="Liu Y."/>
            <person name="Guan J."/>
            <person name="Zhang Y."/>
            <person name="Yu S."/>
            <person name="Liu X."/>
            <person name="Zhang Y."/>
            <person name="Hong G."/>
            <person name="Han B."/>
            <person name="Choisne N."/>
            <person name="Demange N."/>
            <person name="Orjeda G."/>
            <person name="Samain S."/>
            <person name="Cattolico L."/>
            <person name="Pelletier E."/>
            <person name="Couloux A."/>
            <person name="Segurens B."/>
            <person name="Wincker P."/>
            <person name="D'Hont A."/>
            <person name="Scarpelli C."/>
            <person name="Weissenbach J."/>
            <person name="Salanoubat M."/>
            <person name="Quetier F."/>
            <person name="Yu Y."/>
            <person name="Kim H.R."/>
            <person name="Rambo T."/>
            <person name="Currie J."/>
            <person name="Collura K."/>
            <person name="Luo M."/>
            <person name="Yang T."/>
            <person name="Ammiraju J.S.S."/>
            <person name="Engler F."/>
            <person name="Soderlund C."/>
            <person name="Wing R.A."/>
            <person name="Palmer L.E."/>
            <person name="de la Bastide M."/>
            <person name="Spiegel L."/>
            <person name="Nascimento L."/>
            <person name="Zutavern T."/>
            <person name="O'Shaughnessy A."/>
            <person name="Dike S."/>
            <person name="Dedhia N."/>
            <person name="Preston R."/>
            <person name="Balija V."/>
            <person name="McCombie W.R."/>
            <person name="Chow T."/>
            <person name="Chen H."/>
            <person name="Chung M."/>
            <person name="Chen C."/>
            <person name="Shaw J."/>
            <person name="Wu H."/>
            <person name="Hsiao K."/>
            <person name="Chao Y."/>
            <person name="Chu M."/>
            <person name="Cheng C."/>
            <person name="Hour A."/>
            <person name="Lee P."/>
            <person name="Lin S."/>
            <person name="Lin Y."/>
            <person name="Liou J."/>
            <person name="Liu S."/>
            <person name="Hsing Y."/>
            <person name="Raghuvanshi S."/>
            <person name="Mohanty A."/>
            <person name="Bharti A.K."/>
            <person name="Gaur A."/>
            <person name="Gupta V."/>
            <person name="Kumar D."/>
            <person name="Ravi V."/>
            <person name="Vij S."/>
            <person name="Kapur A."/>
            <person name="Khurana P."/>
            <person name="Khurana P."/>
            <person name="Khurana J.P."/>
            <person name="Tyagi A.K."/>
            <person name="Gaikwad K."/>
            <person name="Singh A."/>
            <person name="Dalal V."/>
            <person name="Srivastava S."/>
            <person name="Dixit A."/>
            <person name="Pal A.K."/>
            <person name="Ghazi I.A."/>
            <person name="Yadav M."/>
            <person name="Pandit A."/>
            <person name="Bhargava A."/>
            <person name="Sureshbabu K."/>
            <person name="Batra K."/>
            <person name="Sharma T.R."/>
            <person name="Mohapatra T."/>
            <person name="Singh N.K."/>
            <person name="Messing J."/>
            <person name="Nelson A.B."/>
            <person name="Fuks G."/>
            <person name="Kavchok S."/>
            <person name="Keizer G."/>
            <person name="Linton E."/>
            <person name="Llaca V."/>
            <person name="Song R."/>
            <person name="Tanyolac B."/>
            <person name="Young S."/>
            <person name="Ho-Il K."/>
            <person name="Hahn J.H."/>
            <person name="Sangsakoo G."/>
            <person name="Vanavichit A."/>
            <person name="de Mattos Luiz.A.T."/>
            <person name="Zimmer P.D."/>
            <person name="Malone G."/>
            <person name="Dellagostin O."/>
            <person name="de Oliveira A.C."/>
            <person name="Bevan M."/>
            <person name="Bancroft I."/>
            <person name="Minx P."/>
            <person name="Cordum H."/>
            <person name="Wilson R."/>
            <person name="Cheng Z."/>
            <person name="Jin W."/>
            <person name="Jiang J."/>
            <person name="Leong S.A."/>
            <person name="Iwama H."/>
            <person name="Gojobori T."/>
            <person name="Itoh T."/>
            <person name="Niimura Y."/>
            <person name="Fujii Y."/>
            <person name="Habara T."/>
            <person name="Sakai H."/>
            <person name="Sato Y."/>
            <person name="Wilson G."/>
            <person name="Kumar K."/>
            <person name="McCouch S."/>
            <person name="Juretic N."/>
            <person name="Hoen D."/>
            <person name="Wright S."/>
            <person name="Bruskiewich R."/>
            <person name="Bureau T."/>
            <person name="Miyao A."/>
            <person name="Hirochika H."/>
            <person name="Nishikawa T."/>
            <person name="Kadowaki K."/>
            <person name="Sugiura M."/>
            <person name="Burr B."/>
            <person name="Sasaki T."/>
        </authorList>
    </citation>
    <scope>NUCLEOTIDE SEQUENCE [LARGE SCALE GENOMIC DNA]</scope>
    <source>
        <strain evidence="2">cv. Nipponbare</strain>
    </source>
</reference>
<sequence length="56" mass="5855">MGIKPKTSVRITLLDDLPHITKAIITPMDDDADLSASLTPHHIATQVNPGAAHAGS</sequence>
<evidence type="ECO:0000313" key="1">
    <source>
        <dbReference type="EMBL" id="BAD46630.1"/>
    </source>
</evidence>
<proteinExistence type="predicted"/>
<dbReference type="AlphaFoldDB" id="Q650Y7"/>
<dbReference type="Proteomes" id="UP000000763">
    <property type="component" value="Chromosome 9"/>
</dbReference>